<dbReference type="PRINTS" id="PR00623">
    <property type="entry name" value="HISTONEH4"/>
</dbReference>
<evidence type="ECO:0000259" key="11">
    <source>
        <dbReference type="Pfam" id="PF12776"/>
    </source>
</evidence>
<evidence type="ECO:0000313" key="15">
    <source>
        <dbReference type="Proteomes" id="UP000436088"/>
    </source>
</evidence>
<dbReference type="Pfam" id="PF15511">
    <property type="entry name" value="CENP-T_C"/>
    <property type="match status" value="1"/>
</dbReference>
<name>A0A6A2XCI2_HIBSY</name>
<dbReference type="InterPro" id="IPR027806">
    <property type="entry name" value="HARBI1_dom"/>
</dbReference>
<evidence type="ECO:0000256" key="6">
    <source>
        <dbReference type="ARBA" id="ARBA00022723"/>
    </source>
</evidence>
<proteinExistence type="inferred from homology"/>
<dbReference type="InterPro" id="IPR035425">
    <property type="entry name" value="CENP-T/H4_C"/>
</dbReference>
<gene>
    <name evidence="14" type="ORF">F3Y22_tig00112443pilonHSYRG00255</name>
</gene>
<keyword evidence="5 10" id="KW-0158">Chromosome</keyword>
<keyword evidence="6" id="KW-0479">Metal-binding</keyword>
<evidence type="ECO:0000313" key="14">
    <source>
        <dbReference type="EMBL" id="KAE8667190.1"/>
    </source>
</evidence>
<dbReference type="Pfam" id="PF13359">
    <property type="entry name" value="DDE_Tnp_4"/>
    <property type="match status" value="1"/>
</dbReference>
<dbReference type="FunFam" id="1.10.20.10:FF:000076">
    <property type="entry name" value="Histone H4"/>
    <property type="match status" value="1"/>
</dbReference>
<dbReference type="GO" id="GO:0003677">
    <property type="term" value="F:DNA binding"/>
    <property type="evidence" value="ECO:0007669"/>
    <property type="project" value="UniProtKB-KW"/>
</dbReference>
<comment type="subunit">
    <text evidence="10">The nucleosome is a histone octamer containing two molecules each of H2A, H2B, H3 and H4 assembled in one H3-H4 heterotetramer and two H2A-H2B heterodimers. The octamer wraps approximately 147 bp of DNA.</text>
</comment>
<evidence type="ECO:0000259" key="12">
    <source>
        <dbReference type="Pfam" id="PF13359"/>
    </source>
</evidence>
<evidence type="ECO:0000256" key="2">
    <source>
        <dbReference type="ARBA" id="ARBA00004123"/>
    </source>
</evidence>
<dbReference type="GO" id="GO:0005634">
    <property type="term" value="C:nucleus"/>
    <property type="evidence" value="ECO:0007669"/>
    <property type="project" value="UniProtKB-SubCell"/>
</dbReference>
<dbReference type="GO" id="GO:0030527">
    <property type="term" value="F:structural constituent of chromatin"/>
    <property type="evidence" value="ECO:0007669"/>
    <property type="project" value="InterPro"/>
</dbReference>
<organism evidence="14 15">
    <name type="scientific">Hibiscus syriacus</name>
    <name type="common">Rose of Sharon</name>
    <dbReference type="NCBI Taxonomy" id="106335"/>
    <lineage>
        <taxon>Eukaryota</taxon>
        <taxon>Viridiplantae</taxon>
        <taxon>Streptophyta</taxon>
        <taxon>Embryophyta</taxon>
        <taxon>Tracheophyta</taxon>
        <taxon>Spermatophyta</taxon>
        <taxon>Magnoliopsida</taxon>
        <taxon>eudicotyledons</taxon>
        <taxon>Gunneridae</taxon>
        <taxon>Pentapetalae</taxon>
        <taxon>rosids</taxon>
        <taxon>malvids</taxon>
        <taxon>Malvales</taxon>
        <taxon>Malvaceae</taxon>
        <taxon>Malvoideae</taxon>
        <taxon>Hibiscus</taxon>
    </lineage>
</organism>
<evidence type="ECO:0000256" key="4">
    <source>
        <dbReference type="ARBA" id="ARBA00006564"/>
    </source>
</evidence>
<dbReference type="GO" id="GO:0000786">
    <property type="term" value="C:nucleosome"/>
    <property type="evidence" value="ECO:0007669"/>
    <property type="project" value="UniProtKB-KW"/>
</dbReference>
<dbReference type="InterPro" id="IPR024752">
    <property type="entry name" value="Myb/SANT-like_dom"/>
</dbReference>
<keyword evidence="8 10" id="KW-0539">Nucleus</keyword>
<evidence type="ECO:0000256" key="10">
    <source>
        <dbReference type="RuleBase" id="RU000528"/>
    </source>
</evidence>
<feature type="domain" description="CENP-T/Histone H4 histone fold" evidence="13">
    <location>
        <begin position="501"/>
        <end position="551"/>
    </location>
</feature>
<comment type="subcellular location">
    <subcellularLocation>
        <location evidence="3">Chromosome</location>
    </subcellularLocation>
    <subcellularLocation>
        <location evidence="2">Nucleus</location>
    </subcellularLocation>
</comment>
<comment type="cofactor">
    <cofactor evidence="1">
        <name>a divalent metal cation</name>
        <dbReference type="ChEBI" id="CHEBI:60240"/>
    </cofactor>
</comment>
<dbReference type="GO" id="GO:0046982">
    <property type="term" value="F:protein heterodimerization activity"/>
    <property type="evidence" value="ECO:0007669"/>
    <property type="project" value="InterPro"/>
</dbReference>
<evidence type="ECO:0000256" key="1">
    <source>
        <dbReference type="ARBA" id="ARBA00001968"/>
    </source>
</evidence>
<evidence type="ECO:0000259" key="13">
    <source>
        <dbReference type="Pfam" id="PF15511"/>
    </source>
</evidence>
<comment type="function">
    <text evidence="10">Core component of nucleosome. Nucleosomes wrap and compact DNA into chromatin, limiting DNA accessibility to the cellular machineries which require DNA as a template. Histones thereby play a central role in transcription regulation, DNA repair, DNA replication and chromosomal stability. DNA accessibility is regulated via a complex set of post-translational modifications of histones, also called histone code, and nucleosome remodeling.</text>
</comment>
<dbReference type="CDD" id="cd22912">
    <property type="entry name" value="HFD_H4"/>
    <property type="match status" value="1"/>
</dbReference>
<dbReference type="AlphaFoldDB" id="A0A6A2XCI2"/>
<dbReference type="InterPro" id="IPR001951">
    <property type="entry name" value="Histone_H4"/>
</dbReference>
<dbReference type="PANTHER" id="PTHR46250">
    <property type="entry name" value="MYB/SANT-LIKE DNA-BINDING DOMAIN PROTEIN-RELATED"/>
    <property type="match status" value="1"/>
</dbReference>
<dbReference type="Proteomes" id="UP000436088">
    <property type="component" value="Unassembled WGS sequence"/>
</dbReference>
<dbReference type="EMBL" id="VEPZ02001581">
    <property type="protein sequence ID" value="KAE8667190.1"/>
    <property type="molecule type" value="Genomic_DNA"/>
</dbReference>
<feature type="domain" description="Myb/SANT-like" evidence="11">
    <location>
        <begin position="181"/>
        <end position="278"/>
    </location>
</feature>
<comment type="similarity">
    <text evidence="4 10">Belongs to the histone H4 family.</text>
</comment>
<evidence type="ECO:0000256" key="7">
    <source>
        <dbReference type="ARBA" id="ARBA00023125"/>
    </source>
</evidence>
<dbReference type="SMART" id="SM00417">
    <property type="entry name" value="H4"/>
    <property type="match status" value="1"/>
</dbReference>
<keyword evidence="9 10" id="KW-0544">Nucleosome core</keyword>
<dbReference type="PANTHER" id="PTHR46250:SF15">
    <property type="entry name" value="OS01G0523800 PROTEIN"/>
    <property type="match status" value="1"/>
</dbReference>
<dbReference type="Gene3D" id="1.10.20.10">
    <property type="entry name" value="Histone, subunit A"/>
    <property type="match status" value="1"/>
</dbReference>
<comment type="caution">
    <text evidence="14">The sequence shown here is derived from an EMBL/GenBank/DDBJ whole genome shotgun (WGS) entry which is preliminary data.</text>
</comment>
<sequence>MQFIYVLPGWEGSTVDGRILRDAISRRNGLNVPQGCYYLCDVGYTNGEGFLAPYRGQRYHLNDWREGHQPTTPQEYFNMKHYQARNCIERCFGILKAIWAILREKSFYPMKTQCRLISACCLLHNFIRSEMPIDPIESDYTEDSRHVKAINEVEMIRHCEPSSAWTEWRDKLAEDMFTSWTWTKKEDAALVECLHILAEEPHWKADNGTFRSGYLSNLEKMLEIKLSTSQIRAHPHIESRVKLLKRQYNALSEMLNIGSGFGWNEEEKCLTAPKDVFDDWSHPTTAGLRNKSFPFFDDFVHIFGKERATGITTKTTADAVEHIDVEDNAFVDALLEENGLRDSESREDVASKKRSRSDDGLTELVHEISKFDAAYREPAKEIKDITALLKKEAEGNDRRMLIFTEIMKIEGLSTDEMLTAEEYISKDAHKFDAMALEFASQENTDLIDKKKKGKKNVRAWKGRQRAGKGRSQEAQEGLRDNIQGITKPAIRRLARRGGVKRISGLIYEETRGVLKIFLENVIRDAVTYTEHARRKTVTAMDVVYALKRQGRTLYGFGG</sequence>
<dbReference type="Pfam" id="PF12776">
    <property type="entry name" value="Myb_DNA-bind_3"/>
    <property type="match status" value="1"/>
</dbReference>
<dbReference type="GO" id="GO:0046872">
    <property type="term" value="F:metal ion binding"/>
    <property type="evidence" value="ECO:0007669"/>
    <property type="project" value="UniProtKB-KW"/>
</dbReference>
<evidence type="ECO:0000256" key="3">
    <source>
        <dbReference type="ARBA" id="ARBA00004286"/>
    </source>
</evidence>
<dbReference type="InterPro" id="IPR009072">
    <property type="entry name" value="Histone-fold"/>
</dbReference>
<keyword evidence="15" id="KW-1185">Reference proteome</keyword>
<evidence type="ECO:0000256" key="5">
    <source>
        <dbReference type="ARBA" id="ARBA00022454"/>
    </source>
</evidence>
<reference evidence="14" key="1">
    <citation type="submission" date="2019-09" db="EMBL/GenBank/DDBJ databases">
        <title>Draft genome information of white flower Hibiscus syriacus.</title>
        <authorList>
            <person name="Kim Y.-M."/>
        </authorList>
    </citation>
    <scope>NUCLEOTIDE SEQUENCE [LARGE SCALE GENOMIC DNA]</scope>
    <source>
        <strain evidence="14">YM2019G1</strain>
    </source>
</reference>
<evidence type="ECO:0000256" key="9">
    <source>
        <dbReference type="ARBA" id="ARBA00023269"/>
    </source>
</evidence>
<dbReference type="SUPFAM" id="SSF47113">
    <property type="entry name" value="Histone-fold"/>
    <property type="match status" value="1"/>
</dbReference>
<feature type="domain" description="DDE Tnp4" evidence="12">
    <location>
        <begin position="2"/>
        <end position="125"/>
    </location>
</feature>
<protein>
    <recommendedName>
        <fullName evidence="10">Histone H4</fullName>
    </recommendedName>
</protein>
<keyword evidence="7 10" id="KW-0238">DNA-binding</keyword>
<evidence type="ECO:0000256" key="8">
    <source>
        <dbReference type="ARBA" id="ARBA00023242"/>
    </source>
</evidence>
<accession>A0A6A2XCI2</accession>